<dbReference type="InterPro" id="IPR051532">
    <property type="entry name" value="Ester_Hydrolysis_Enzymes"/>
</dbReference>
<dbReference type="PANTHER" id="PTHR30383">
    <property type="entry name" value="THIOESTERASE 1/PROTEASE 1/LYSOPHOSPHOLIPASE L1"/>
    <property type="match status" value="1"/>
</dbReference>
<proteinExistence type="predicted"/>
<evidence type="ECO:0000259" key="1">
    <source>
        <dbReference type="Pfam" id="PF13472"/>
    </source>
</evidence>
<dbReference type="STRING" id="1265846.PROCOU_15289"/>
<evidence type="ECO:0000313" key="3">
    <source>
        <dbReference type="Proteomes" id="UP000295558"/>
    </source>
</evidence>
<dbReference type="InterPro" id="IPR036514">
    <property type="entry name" value="SGNH_hydro_sf"/>
</dbReference>
<sequence>MTIKLNRPINMLHGGSYRDALNENWEMLETWIAENGTEGLHDFLASISMVGGEQLARATITNLFDKIDVDKNTGLVNETGNTTLEAGVNTSRFIKVTPGQIIGVTMNAKIVGCYYDFQKRYIGFMQMTEVATDWYTQCVPTDASYVRVVVTDANLDSYMLSQRESKPEQYYEHEISLPHFNSSKLLYGSRVVTFGDSITWYDGKVVDGVLYRGYQAYMRQAGASIRNEGEGYLTFAPNTRTDSIYEQIVTNKYDLTDFDIVTIAAGTNDVAFNIPLGVVGGRNDTIFDTSTSLGALRAIIEYIRINYPKTEIYLFTPLQNETRDMDKHEIIADGIIAVADIYGLPRLDLFRKSGLGKYTYDLYTRDGLHPNNAGFDMIGKRIVRMMESS</sequence>
<dbReference type="EMBL" id="SNZK01000002">
    <property type="protein sequence ID" value="TDR54647.1"/>
    <property type="molecule type" value="Genomic_DNA"/>
</dbReference>
<dbReference type="RefSeq" id="WP_036073352.1">
    <property type="nucleotide sequence ID" value="NZ_SNZK01000002.1"/>
</dbReference>
<dbReference type="Gene3D" id="3.40.50.1110">
    <property type="entry name" value="SGNH hydrolase"/>
    <property type="match status" value="1"/>
</dbReference>
<comment type="caution">
    <text evidence="2">The sequence shown here is derived from an EMBL/GenBank/DDBJ whole genome shotgun (WGS) entry which is preliminary data.</text>
</comment>
<gene>
    <name evidence="2" type="ORF">DFP96_102241</name>
</gene>
<accession>A0A4R6ZPY9</accession>
<dbReference type="GO" id="GO:0004622">
    <property type="term" value="F:phosphatidylcholine lysophospholipase activity"/>
    <property type="evidence" value="ECO:0007669"/>
    <property type="project" value="TreeGrafter"/>
</dbReference>
<feature type="domain" description="SGNH hydrolase-type esterase" evidence="1">
    <location>
        <begin position="194"/>
        <end position="374"/>
    </location>
</feature>
<evidence type="ECO:0000313" key="2">
    <source>
        <dbReference type="EMBL" id="TDR54647.1"/>
    </source>
</evidence>
<reference evidence="2 3" key="1">
    <citation type="submission" date="2019-03" db="EMBL/GenBank/DDBJ databases">
        <title>Genomic Encyclopedia of Type Strains, Phase III (KMG-III): the genomes of soil and plant-associated and newly described type strains.</title>
        <authorList>
            <person name="Whitman W."/>
        </authorList>
    </citation>
    <scope>NUCLEOTIDE SEQUENCE [LARGE SCALE GENOMIC DNA]</scope>
    <source>
        <strain evidence="2 3">CECT 7972</strain>
    </source>
</reference>
<dbReference type="PANTHER" id="PTHR30383:SF5">
    <property type="entry name" value="SGNH HYDROLASE-TYPE ESTERASE DOMAIN-CONTAINING PROTEIN"/>
    <property type="match status" value="1"/>
</dbReference>
<dbReference type="InterPro" id="IPR013830">
    <property type="entry name" value="SGNH_hydro"/>
</dbReference>
<dbReference type="SUPFAM" id="SSF52266">
    <property type="entry name" value="SGNH hydrolase"/>
    <property type="match status" value="1"/>
</dbReference>
<dbReference type="AlphaFoldDB" id="A0A4R6ZPY9"/>
<dbReference type="Proteomes" id="UP000295558">
    <property type="component" value="Unassembled WGS sequence"/>
</dbReference>
<keyword evidence="3" id="KW-1185">Reference proteome</keyword>
<organism evidence="2 3">
    <name type="scientific">Listeria rocourtiae</name>
    <dbReference type="NCBI Taxonomy" id="647910"/>
    <lineage>
        <taxon>Bacteria</taxon>
        <taxon>Bacillati</taxon>
        <taxon>Bacillota</taxon>
        <taxon>Bacilli</taxon>
        <taxon>Bacillales</taxon>
        <taxon>Listeriaceae</taxon>
        <taxon>Listeria</taxon>
    </lineage>
</organism>
<dbReference type="CDD" id="cd00229">
    <property type="entry name" value="SGNH_hydrolase"/>
    <property type="match status" value="1"/>
</dbReference>
<name>A0A4R6ZPY9_9LIST</name>
<dbReference type="Pfam" id="PF13472">
    <property type="entry name" value="Lipase_GDSL_2"/>
    <property type="match status" value="1"/>
</dbReference>
<protein>
    <submittedName>
        <fullName evidence="2">Lysophospholipase L1-like esterase</fullName>
    </submittedName>
</protein>